<keyword evidence="2" id="KW-1185">Reference proteome</keyword>
<sequence>MHAFRREKEIERGVVVVSLYIYIHPSKSSRVGCSSKKKSSNSKRWWSRAWLKCYNILLRELFWVKGETAKGSSIAGPSNSFEYSRGPLRPPFEGHSLPFAMPLHARREGLFFGAV</sequence>
<organism evidence="1 2">
    <name type="scientific">Caerostris extrusa</name>
    <name type="common">Bark spider</name>
    <name type="synonym">Caerostris bankana</name>
    <dbReference type="NCBI Taxonomy" id="172846"/>
    <lineage>
        <taxon>Eukaryota</taxon>
        <taxon>Metazoa</taxon>
        <taxon>Ecdysozoa</taxon>
        <taxon>Arthropoda</taxon>
        <taxon>Chelicerata</taxon>
        <taxon>Arachnida</taxon>
        <taxon>Araneae</taxon>
        <taxon>Araneomorphae</taxon>
        <taxon>Entelegynae</taxon>
        <taxon>Araneoidea</taxon>
        <taxon>Araneidae</taxon>
        <taxon>Caerostris</taxon>
    </lineage>
</organism>
<evidence type="ECO:0000313" key="2">
    <source>
        <dbReference type="Proteomes" id="UP001054945"/>
    </source>
</evidence>
<reference evidence="1 2" key="1">
    <citation type="submission" date="2021-06" db="EMBL/GenBank/DDBJ databases">
        <title>Caerostris extrusa draft genome.</title>
        <authorList>
            <person name="Kono N."/>
            <person name="Arakawa K."/>
        </authorList>
    </citation>
    <scope>NUCLEOTIDE SEQUENCE [LARGE SCALE GENOMIC DNA]</scope>
</reference>
<dbReference type="Proteomes" id="UP001054945">
    <property type="component" value="Unassembled WGS sequence"/>
</dbReference>
<name>A0AAV4X0X9_CAEEX</name>
<evidence type="ECO:0000313" key="1">
    <source>
        <dbReference type="EMBL" id="GIY88179.1"/>
    </source>
</evidence>
<dbReference type="EMBL" id="BPLR01017027">
    <property type="protein sequence ID" value="GIY88179.1"/>
    <property type="molecule type" value="Genomic_DNA"/>
</dbReference>
<proteinExistence type="predicted"/>
<dbReference type="AlphaFoldDB" id="A0AAV4X0X9"/>
<gene>
    <name evidence="1" type="ORF">CEXT_120701</name>
</gene>
<protein>
    <submittedName>
        <fullName evidence="1">Uncharacterized protein</fullName>
    </submittedName>
</protein>
<accession>A0AAV4X0X9</accession>
<comment type="caution">
    <text evidence="1">The sequence shown here is derived from an EMBL/GenBank/DDBJ whole genome shotgun (WGS) entry which is preliminary data.</text>
</comment>